<sequence length="205" mass="22006">QGEKEGERESPEPVRWKMSITAYREGCRFIDPRAAPPPLKQRSLTRLYCSKQPSPAREQICGSNVRPKEKSPSKAAAKATGAPLTLITISPSASPLCCRHHSGAVCLCVCVGGNTKKDGSSETSGAEGPRRARQTVHGEEMAASHTYARPGPLFFFPGYPRRPCCPRSILSSQAASAARWAQSGTAFLLILGQRIAGTLGGLWTE</sequence>
<protein>
    <submittedName>
        <fullName evidence="2">Uncharacterized protein</fullName>
    </submittedName>
</protein>
<name>A0A9Q1AVT2_9SAUR</name>
<feature type="region of interest" description="Disordered" evidence="1">
    <location>
        <begin position="116"/>
        <end position="135"/>
    </location>
</feature>
<proteinExistence type="predicted"/>
<feature type="region of interest" description="Disordered" evidence="1">
    <location>
        <begin position="55"/>
        <end position="80"/>
    </location>
</feature>
<evidence type="ECO:0000256" key="1">
    <source>
        <dbReference type="SAM" id="MobiDB-lite"/>
    </source>
</evidence>
<accession>A0A9Q1AVT2</accession>
<reference evidence="2" key="1">
    <citation type="journal article" date="2023" name="DNA Res.">
        <title>Chromosome-level genome assembly of Phrynocephalus forsythii using third-generation DNA sequencing and Hi-C analysis.</title>
        <authorList>
            <person name="Qi Y."/>
            <person name="Zhao W."/>
            <person name="Zhao Y."/>
            <person name="Niu C."/>
            <person name="Cao S."/>
            <person name="Zhang Y."/>
        </authorList>
    </citation>
    <scope>NUCLEOTIDE SEQUENCE</scope>
    <source>
        <tissue evidence="2">Muscle</tissue>
    </source>
</reference>
<comment type="caution">
    <text evidence="2">The sequence shown here is derived from an EMBL/GenBank/DDBJ whole genome shotgun (WGS) entry which is preliminary data.</text>
</comment>
<evidence type="ECO:0000313" key="3">
    <source>
        <dbReference type="Proteomes" id="UP001142489"/>
    </source>
</evidence>
<keyword evidence="3" id="KW-1185">Reference proteome</keyword>
<gene>
    <name evidence="2" type="ORF">JRQ81_002244</name>
</gene>
<feature type="non-terminal residue" evidence="2">
    <location>
        <position position="1"/>
    </location>
</feature>
<dbReference type="EMBL" id="JAPFRF010000011">
    <property type="protein sequence ID" value="KAJ7316082.1"/>
    <property type="molecule type" value="Genomic_DNA"/>
</dbReference>
<organism evidence="2 3">
    <name type="scientific">Phrynocephalus forsythii</name>
    <dbReference type="NCBI Taxonomy" id="171643"/>
    <lineage>
        <taxon>Eukaryota</taxon>
        <taxon>Metazoa</taxon>
        <taxon>Chordata</taxon>
        <taxon>Craniata</taxon>
        <taxon>Vertebrata</taxon>
        <taxon>Euteleostomi</taxon>
        <taxon>Lepidosauria</taxon>
        <taxon>Squamata</taxon>
        <taxon>Bifurcata</taxon>
        <taxon>Unidentata</taxon>
        <taxon>Episquamata</taxon>
        <taxon>Toxicofera</taxon>
        <taxon>Iguania</taxon>
        <taxon>Acrodonta</taxon>
        <taxon>Agamidae</taxon>
        <taxon>Agaminae</taxon>
        <taxon>Phrynocephalus</taxon>
    </lineage>
</organism>
<dbReference type="Proteomes" id="UP001142489">
    <property type="component" value="Unassembled WGS sequence"/>
</dbReference>
<dbReference type="AlphaFoldDB" id="A0A9Q1AVT2"/>
<evidence type="ECO:0000313" key="2">
    <source>
        <dbReference type="EMBL" id="KAJ7316082.1"/>
    </source>
</evidence>